<dbReference type="Proteomes" id="UP000236728">
    <property type="component" value="Unassembled WGS sequence"/>
</dbReference>
<dbReference type="PANTHER" id="PTHR45947">
    <property type="entry name" value="SULFOQUINOVOSYL TRANSFERASE SQD2"/>
    <property type="match status" value="1"/>
</dbReference>
<organism evidence="2 3">
    <name type="scientific">Bryocella elongata</name>
    <dbReference type="NCBI Taxonomy" id="863522"/>
    <lineage>
        <taxon>Bacteria</taxon>
        <taxon>Pseudomonadati</taxon>
        <taxon>Acidobacteriota</taxon>
        <taxon>Terriglobia</taxon>
        <taxon>Terriglobales</taxon>
        <taxon>Acidobacteriaceae</taxon>
        <taxon>Bryocella</taxon>
    </lineage>
</organism>
<dbReference type="InterPro" id="IPR028098">
    <property type="entry name" value="Glyco_trans_4-like_N"/>
</dbReference>
<gene>
    <name evidence="2" type="ORF">SAMN05421819_0309</name>
</gene>
<accession>A0A1H5SPY4</accession>
<keyword evidence="2" id="KW-0808">Transferase</keyword>
<reference evidence="2 3" key="1">
    <citation type="submission" date="2016-10" db="EMBL/GenBank/DDBJ databases">
        <authorList>
            <person name="de Groot N.N."/>
        </authorList>
    </citation>
    <scope>NUCLEOTIDE SEQUENCE [LARGE SCALE GENOMIC DNA]</scope>
    <source>
        <strain evidence="2 3">DSM 22489</strain>
    </source>
</reference>
<proteinExistence type="predicted"/>
<keyword evidence="3" id="KW-1185">Reference proteome</keyword>
<dbReference type="SUPFAM" id="SSF53756">
    <property type="entry name" value="UDP-Glycosyltransferase/glycogen phosphorylase"/>
    <property type="match status" value="1"/>
</dbReference>
<dbReference type="InterPro" id="IPR050194">
    <property type="entry name" value="Glycosyltransferase_grp1"/>
</dbReference>
<dbReference type="GO" id="GO:0016757">
    <property type="term" value="F:glycosyltransferase activity"/>
    <property type="evidence" value="ECO:0007669"/>
    <property type="project" value="TreeGrafter"/>
</dbReference>
<dbReference type="AlphaFoldDB" id="A0A1H5SPY4"/>
<dbReference type="PANTHER" id="PTHR45947:SF14">
    <property type="entry name" value="SLL1723 PROTEIN"/>
    <property type="match status" value="1"/>
</dbReference>
<feature type="domain" description="Glycosyltransferase subfamily 4-like N-terminal" evidence="1">
    <location>
        <begin position="65"/>
        <end position="183"/>
    </location>
</feature>
<dbReference type="Gene3D" id="3.40.50.2000">
    <property type="entry name" value="Glycogen Phosphorylase B"/>
    <property type="match status" value="2"/>
</dbReference>
<evidence type="ECO:0000313" key="3">
    <source>
        <dbReference type="Proteomes" id="UP000236728"/>
    </source>
</evidence>
<dbReference type="OrthoDB" id="73743at2"/>
<protein>
    <submittedName>
        <fullName evidence="2">Glycosyltransferase involved in cell wall bisynthesis</fullName>
    </submittedName>
</protein>
<dbReference type="RefSeq" id="WP_160114948.1">
    <property type="nucleotide sequence ID" value="NZ_FNVA01000001.1"/>
</dbReference>
<sequence>MHTAPTVLVYHNELLPFSATFIRTQAAALQRYQAAFAGIFPTRRDSLPLNLSKPPVLLTHDQSLPSRLRRRAYKEYGIGGRRFLRELARLEPALIHAHFALDAVTAMRIAHELQIPLVTTLHGYDVTIRDEQLAKDADGRIYLRQRDELYERTAHFFTSCDYIQQRARERGFPAAKMETLYSGHEMSKFDRPEVERNRNLIVYIGRLVEKKGCAYLLRAAASAAERCPDIELAIIGQGPLREELEALAKELGVRASFLGPLLNPEPGNDVIDWLARARLFCMPSITASDGNTEGQPAVFVEAHGMGTPAVSFATAGIGEAVLQGETGLLAPEKDIPALADAMVELLSNDELWSRFSARARTWTAERFDIRKLNVQLENAYERVLTAR</sequence>
<name>A0A1H5SPY4_9BACT</name>
<evidence type="ECO:0000313" key="2">
    <source>
        <dbReference type="EMBL" id="SEF52673.1"/>
    </source>
</evidence>
<evidence type="ECO:0000259" key="1">
    <source>
        <dbReference type="Pfam" id="PF13439"/>
    </source>
</evidence>
<dbReference type="Pfam" id="PF13439">
    <property type="entry name" value="Glyco_transf_4"/>
    <property type="match status" value="1"/>
</dbReference>
<dbReference type="Pfam" id="PF13692">
    <property type="entry name" value="Glyco_trans_1_4"/>
    <property type="match status" value="1"/>
</dbReference>
<dbReference type="EMBL" id="FNVA01000001">
    <property type="protein sequence ID" value="SEF52673.1"/>
    <property type="molecule type" value="Genomic_DNA"/>
</dbReference>